<protein>
    <submittedName>
        <fullName evidence="1">Transcriptional regulator</fullName>
    </submittedName>
</protein>
<evidence type="ECO:0000313" key="1">
    <source>
        <dbReference type="EMBL" id="QKW53489.1"/>
    </source>
</evidence>
<reference evidence="1 2" key="1">
    <citation type="submission" date="2020-06" db="EMBL/GenBank/DDBJ databases">
        <title>Genome mining for natural products.</title>
        <authorList>
            <person name="Zhang B."/>
            <person name="Shi J."/>
            <person name="Ge H."/>
        </authorList>
    </citation>
    <scope>NUCLEOTIDE SEQUENCE [LARGE SCALE GENOMIC DNA]</scope>
    <source>
        <strain evidence="1 2">NA00687</strain>
    </source>
</reference>
<dbReference type="RefSeq" id="WP_176165195.1">
    <property type="nucleotide sequence ID" value="NZ_CP054929.1"/>
</dbReference>
<dbReference type="Proteomes" id="UP000509303">
    <property type="component" value="Chromosome"/>
</dbReference>
<dbReference type="Gene3D" id="1.25.40.10">
    <property type="entry name" value="Tetratricopeptide repeat domain"/>
    <property type="match status" value="1"/>
</dbReference>
<dbReference type="InterPro" id="IPR011990">
    <property type="entry name" value="TPR-like_helical_dom_sf"/>
</dbReference>
<evidence type="ECO:0000313" key="2">
    <source>
        <dbReference type="Proteomes" id="UP000509303"/>
    </source>
</evidence>
<organism evidence="1 2">
    <name type="scientific">Streptomyces buecherae</name>
    <dbReference type="NCBI Taxonomy" id="2763006"/>
    <lineage>
        <taxon>Bacteria</taxon>
        <taxon>Bacillati</taxon>
        <taxon>Actinomycetota</taxon>
        <taxon>Actinomycetes</taxon>
        <taxon>Kitasatosporales</taxon>
        <taxon>Streptomycetaceae</taxon>
        <taxon>Streptomyces</taxon>
    </lineage>
</organism>
<accession>A0A7H8NG66</accession>
<name>A0A7H8NG66_9ACTN</name>
<sequence length="456" mass="48870">MTARPRAGRKANERLRAVMEEAACSATGLARRVNSCGAEHGLDLHYDKTSVARWLRGQQPRGRAPAIIAEALERKLGRVVTVDEIGMNPGPGLDSAVGLRFEPTVPGAIQQACALWRSDASHTGSPARGKLAMSVLVESSRDWLIAVPDPAVVGDGVPPTHAPDVATVRAATAALADLDHRFGSGHVRPLAVHYLNTVVSDLLAGSYDEATGRCLLGAAARLTELAGYMAVDTGQLGLAQRYAIQALRLAQAAGDRGFGGYVLAFGMSRLALRLGNPREAIQLARVAREGTRGHTSTMAQAVFHATEARGHALLGDTPACERAVGLAVETWELDGADQASNWCARVDRAFLEEELARCYRDINQPAIAVRWAQEALLKCPPRRVRRRALRQLLVASLQLELGDVDHGVGTATDALELIHGLYSSQVHDALEALRGRLEALGRQDEARVLRVRGPGR</sequence>
<gene>
    <name evidence="1" type="ORF">HUT08_32510</name>
</gene>
<dbReference type="SUPFAM" id="SSF48452">
    <property type="entry name" value="TPR-like"/>
    <property type="match status" value="1"/>
</dbReference>
<keyword evidence="2" id="KW-1185">Reference proteome</keyword>
<proteinExistence type="predicted"/>
<dbReference type="AlphaFoldDB" id="A0A7H8NG66"/>
<dbReference type="EMBL" id="CP054929">
    <property type="protein sequence ID" value="QKW53489.1"/>
    <property type="molecule type" value="Genomic_DNA"/>
</dbReference>